<dbReference type="EMBL" id="CAFBMS010000010">
    <property type="protein sequence ID" value="CAB4911801.1"/>
    <property type="molecule type" value="Genomic_DNA"/>
</dbReference>
<dbReference type="AlphaFoldDB" id="A0A6J7GTT3"/>
<name>A0A6J7GTT3_9ZZZZ</name>
<accession>A0A6J7GTT3</accession>
<proteinExistence type="predicted"/>
<sequence>MENSQVKNITISKRAEEICQSLMSEGFVNNAIEAYKMGVAIALDKKLEVDREVKFDHGNKWDTAAVFYDRESNLEPLLLLHGVDKTNLVLEGKYLAEAGLRFLDEKRLRNEDILSYLIGNANG</sequence>
<protein>
    <submittedName>
        <fullName evidence="1">Unannotated protein</fullName>
    </submittedName>
</protein>
<organism evidence="1">
    <name type="scientific">freshwater metagenome</name>
    <dbReference type="NCBI Taxonomy" id="449393"/>
    <lineage>
        <taxon>unclassified sequences</taxon>
        <taxon>metagenomes</taxon>
        <taxon>ecological metagenomes</taxon>
    </lineage>
</organism>
<evidence type="ECO:0000313" key="1">
    <source>
        <dbReference type="EMBL" id="CAB4911801.1"/>
    </source>
</evidence>
<reference evidence="1" key="1">
    <citation type="submission" date="2020-05" db="EMBL/GenBank/DDBJ databases">
        <authorList>
            <person name="Chiriac C."/>
            <person name="Salcher M."/>
            <person name="Ghai R."/>
            <person name="Kavagutti S V."/>
        </authorList>
    </citation>
    <scope>NUCLEOTIDE SEQUENCE</scope>
</reference>
<gene>
    <name evidence="1" type="ORF">UFOPK3614_00330</name>
</gene>